<dbReference type="EMBL" id="DRMH01000053">
    <property type="protein sequence ID" value="HFC97656.1"/>
    <property type="molecule type" value="Genomic_DNA"/>
</dbReference>
<evidence type="ECO:0000259" key="1">
    <source>
        <dbReference type="Pfam" id="PF01368"/>
    </source>
</evidence>
<dbReference type="InterPro" id="IPR038763">
    <property type="entry name" value="DHH_sf"/>
</dbReference>
<dbReference type="SUPFAM" id="SSF64182">
    <property type="entry name" value="DHH phosphoesterases"/>
    <property type="match status" value="1"/>
</dbReference>
<accession>A0A7C3CKB4</accession>
<comment type="caution">
    <text evidence="2">The sequence shown here is derived from an EMBL/GenBank/DDBJ whole genome shotgun (WGS) entry which is preliminary data.</text>
</comment>
<dbReference type="InterPro" id="IPR001667">
    <property type="entry name" value="DDH_dom"/>
</dbReference>
<organism evidence="2">
    <name type="scientific">Thermosulfurimonas dismutans</name>
    <dbReference type="NCBI Taxonomy" id="999894"/>
    <lineage>
        <taxon>Bacteria</taxon>
        <taxon>Pseudomonadati</taxon>
        <taxon>Thermodesulfobacteriota</taxon>
        <taxon>Thermodesulfobacteria</taxon>
        <taxon>Thermodesulfobacteriales</taxon>
        <taxon>Thermodesulfobacteriaceae</taxon>
        <taxon>Thermosulfurimonas</taxon>
    </lineage>
</organism>
<feature type="non-terminal residue" evidence="2">
    <location>
        <position position="216"/>
    </location>
</feature>
<proteinExistence type="predicted"/>
<dbReference type="Gene3D" id="3.90.1640.10">
    <property type="entry name" value="inorganic pyrophosphatase (n-terminal core)"/>
    <property type="match status" value="1"/>
</dbReference>
<reference evidence="2" key="1">
    <citation type="journal article" date="2020" name="mSystems">
        <title>Genome- and Community-Level Interaction Insights into Carbon Utilization and Element Cycling Functions of Hydrothermarchaeota in Hydrothermal Sediment.</title>
        <authorList>
            <person name="Zhou Z."/>
            <person name="Liu Y."/>
            <person name="Xu W."/>
            <person name="Pan J."/>
            <person name="Luo Z.H."/>
            <person name="Li M."/>
        </authorList>
    </citation>
    <scope>NUCLEOTIDE SEQUENCE [LARGE SCALE GENOMIC DNA]</scope>
    <source>
        <strain evidence="2">HyVt-483</strain>
    </source>
</reference>
<dbReference type="PANTHER" id="PTHR47618:SF1">
    <property type="entry name" value="BIFUNCTIONAL OLIGORIBONUCLEASE AND PAP PHOSPHATASE NRNA"/>
    <property type="match status" value="1"/>
</dbReference>
<protein>
    <recommendedName>
        <fullName evidence="1">DDH domain-containing protein</fullName>
    </recommendedName>
</protein>
<feature type="domain" description="DDH" evidence="1">
    <location>
        <begin position="16"/>
        <end position="160"/>
    </location>
</feature>
<dbReference type="InterPro" id="IPR051319">
    <property type="entry name" value="Oligoribo/pAp-PDE_c-di-AMP_PDE"/>
</dbReference>
<dbReference type="Proteomes" id="UP000886043">
    <property type="component" value="Unassembled WGS sequence"/>
</dbReference>
<gene>
    <name evidence="2" type="ORF">ENJ40_04240</name>
</gene>
<dbReference type="PANTHER" id="PTHR47618">
    <property type="entry name" value="BIFUNCTIONAL OLIGORIBONUCLEASE AND PAP PHOSPHATASE NRNA"/>
    <property type="match status" value="1"/>
</dbReference>
<name>A0A7C3CKB4_9BACT</name>
<evidence type="ECO:0000313" key="2">
    <source>
        <dbReference type="EMBL" id="HFC97656.1"/>
    </source>
</evidence>
<dbReference type="Pfam" id="PF01368">
    <property type="entry name" value="DHH"/>
    <property type="match status" value="1"/>
</dbReference>
<sequence>MPMKRIKELLREASHFVLFTHVHPDADGMGSLLALHLVLREQGKETLPLVEGSPPSFLEFLHGFKDLVTPDRLPRDFPYSESVAVVLDLSEEERVGDLAPVLRRIPRRIVLDHHAQTGSPLPGEHYSDPTAPATALLVWRLLRELNWGLSPAVAENLYTGLYSDTGGFRFENTGEEAFVAAAEMVRCGARPSWVGEHLLENYPPVRFELLRRGLDR</sequence>
<dbReference type="AlphaFoldDB" id="A0A7C3CKB4"/>